<dbReference type="Gene3D" id="3.30.160.390">
    <property type="entry name" value="Integrase, DNA-binding domain"/>
    <property type="match status" value="1"/>
</dbReference>
<name>A0A3A6TAX4_9GAMM</name>
<evidence type="ECO:0000313" key="3">
    <source>
        <dbReference type="Proteomes" id="UP000273022"/>
    </source>
</evidence>
<gene>
    <name evidence="2" type="ORF">D5R81_19395</name>
</gene>
<proteinExistence type="predicted"/>
<dbReference type="OrthoDB" id="9795573at2"/>
<keyword evidence="3" id="KW-1185">Reference proteome</keyword>
<dbReference type="InterPro" id="IPR038488">
    <property type="entry name" value="Integrase_DNA-bd_sf"/>
</dbReference>
<sequence length="64" mass="7382">MEVQNKQESRIYLGEYPATTLKQAREETLRLKAELEKGNDPRIVKKLEKKANIEVITVNGLLKN</sequence>
<evidence type="ECO:0000259" key="1">
    <source>
        <dbReference type="Pfam" id="PF13356"/>
    </source>
</evidence>
<protein>
    <submittedName>
        <fullName evidence="2">DUF4102 domain-containing protein</fullName>
    </submittedName>
</protein>
<dbReference type="EMBL" id="QYYH01000223">
    <property type="protein sequence ID" value="RJY02248.1"/>
    <property type="molecule type" value="Genomic_DNA"/>
</dbReference>
<dbReference type="InterPro" id="IPR025166">
    <property type="entry name" value="Integrase_DNA_bind_dom"/>
</dbReference>
<feature type="domain" description="Integrase DNA-binding" evidence="1">
    <location>
        <begin position="5"/>
        <end position="46"/>
    </location>
</feature>
<organism evidence="2 3">
    <name type="scientific">Parashewanella spongiae</name>
    <dbReference type="NCBI Taxonomy" id="342950"/>
    <lineage>
        <taxon>Bacteria</taxon>
        <taxon>Pseudomonadati</taxon>
        <taxon>Pseudomonadota</taxon>
        <taxon>Gammaproteobacteria</taxon>
        <taxon>Alteromonadales</taxon>
        <taxon>Shewanellaceae</taxon>
        <taxon>Parashewanella</taxon>
    </lineage>
</organism>
<dbReference type="RefSeq" id="WP_121855219.1">
    <property type="nucleotide sequence ID" value="NZ_CP037952.1"/>
</dbReference>
<dbReference type="Pfam" id="PF13356">
    <property type="entry name" value="Arm-DNA-bind_3"/>
    <property type="match status" value="1"/>
</dbReference>
<accession>A0A3A6TAX4</accession>
<reference evidence="2 3" key="1">
    <citation type="submission" date="2018-09" db="EMBL/GenBank/DDBJ databases">
        <title>Phylogeny of the Shewanellaceae, and recommendation for two new genera, Pseudoshewanella and Parashewanella.</title>
        <authorList>
            <person name="Wang G."/>
        </authorList>
    </citation>
    <scope>NUCLEOTIDE SEQUENCE [LARGE SCALE GENOMIC DNA]</scope>
    <source>
        <strain evidence="2 3">KCTC 22492</strain>
    </source>
</reference>
<comment type="caution">
    <text evidence="2">The sequence shown here is derived from an EMBL/GenBank/DDBJ whole genome shotgun (WGS) entry which is preliminary data.</text>
</comment>
<dbReference type="AlphaFoldDB" id="A0A3A6TAX4"/>
<evidence type="ECO:0000313" key="2">
    <source>
        <dbReference type="EMBL" id="RJY02248.1"/>
    </source>
</evidence>
<dbReference type="Proteomes" id="UP000273022">
    <property type="component" value="Unassembled WGS sequence"/>
</dbReference>